<feature type="region of interest" description="Disordered" evidence="2">
    <location>
        <begin position="537"/>
        <end position="556"/>
    </location>
</feature>
<name>A0ABD3NWD1_9STRA</name>
<evidence type="ECO:0000256" key="2">
    <source>
        <dbReference type="SAM" id="MobiDB-lite"/>
    </source>
</evidence>
<gene>
    <name evidence="3" type="ORF">HJC23_003584</name>
</gene>
<dbReference type="PANTHER" id="PTHR21043:SF0">
    <property type="entry name" value="MITOCHONDRIAL ASSEMBLY OF RIBOSOMAL LARGE SUBUNIT PROTEIN 1"/>
    <property type="match status" value="1"/>
</dbReference>
<dbReference type="AlphaFoldDB" id="A0ABD3NWD1"/>
<dbReference type="Pfam" id="PF02410">
    <property type="entry name" value="RsfS"/>
    <property type="match status" value="1"/>
</dbReference>
<dbReference type="InterPro" id="IPR043519">
    <property type="entry name" value="NT_sf"/>
</dbReference>
<dbReference type="SUPFAM" id="SSF81301">
    <property type="entry name" value="Nucleotidyltransferase"/>
    <property type="match status" value="1"/>
</dbReference>
<evidence type="ECO:0000313" key="4">
    <source>
        <dbReference type="Proteomes" id="UP001516023"/>
    </source>
</evidence>
<dbReference type="EMBL" id="JABMIG020000378">
    <property type="protein sequence ID" value="KAL3779723.1"/>
    <property type="molecule type" value="Genomic_DNA"/>
</dbReference>
<accession>A0ABD3NWD1</accession>
<organism evidence="3 4">
    <name type="scientific">Cyclotella cryptica</name>
    <dbReference type="NCBI Taxonomy" id="29204"/>
    <lineage>
        <taxon>Eukaryota</taxon>
        <taxon>Sar</taxon>
        <taxon>Stramenopiles</taxon>
        <taxon>Ochrophyta</taxon>
        <taxon>Bacillariophyta</taxon>
        <taxon>Coscinodiscophyceae</taxon>
        <taxon>Thalassiosirophycidae</taxon>
        <taxon>Stephanodiscales</taxon>
        <taxon>Stephanodiscaceae</taxon>
        <taxon>Cyclotella</taxon>
    </lineage>
</organism>
<keyword evidence="4" id="KW-1185">Reference proteome</keyword>
<reference evidence="3 4" key="1">
    <citation type="journal article" date="2020" name="G3 (Bethesda)">
        <title>Improved Reference Genome for Cyclotella cryptica CCMP332, a Model for Cell Wall Morphogenesis, Salinity Adaptation, and Lipid Production in Diatoms (Bacillariophyta).</title>
        <authorList>
            <person name="Roberts W.R."/>
            <person name="Downey K.M."/>
            <person name="Ruck E.C."/>
            <person name="Traller J.C."/>
            <person name="Alverson A.J."/>
        </authorList>
    </citation>
    <scope>NUCLEOTIDE SEQUENCE [LARGE SCALE GENOMIC DNA]</scope>
    <source>
        <strain evidence="3 4">CCMP332</strain>
    </source>
</reference>
<dbReference type="Proteomes" id="UP001516023">
    <property type="component" value="Unassembled WGS sequence"/>
</dbReference>
<evidence type="ECO:0000256" key="1">
    <source>
        <dbReference type="ARBA" id="ARBA00010574"/>
    </source>
</evidence>
<comment type="similarity">
    <text evidence="1">Belongs to the Iojap/RsfS family.</text>
</comment>
<dbReference type="PANTHER" id="PTHR21043">
    <property type="entry name" value="IOJAP SUPERFAMILY ORTHOLOG"/>
    <property type="match status" value="1"/>
</dbReference>
<dbReference type="Gene3D" id="3.30.460.10">
    <property type="entry name" value="Beta Polymerase, domain 2"/>
    <property type="match status" value="1"/>
</dbReference>
<proteinExistence type="inferred from homology"/>
<comment type="caution">
    <text evidence="3">The sequence shown here is derived from an EMBL/GenBank/DDBJ whole genome shotgun (WGS) entry which is preliminary data.</text>
</comment>
<protein>
    <submittedName>
        <fullName evidence="3">Uncharacterized protein</fullName>
    </submittedName>
</protein>
<dbReference type="InterPro" id="IPR004394">
    <property type="entry name" value="Iojap/RsfS/C7orf30"/>
</dbReference>
<sequence>MAFITVTFPRNGSSLSTAFNYLRSRTSRMFSMHADHSRPRKMETPVALQYHHSSIRPMRSISNFGPVFSGLPRTVFTSHRSSHNNHVIRYRSSKAGRDNDEEEWIPPDHSPLAKIRTRSKRHGEFTSMSSSLSLQQSPSPTNIQMELTSTSEIEDDEIEVIDLEATLNNPSNREYLSQVTANQEGTLTGDAFGIESSDTDWGEILKELKDAGEEDTLQMIVKQYGLQAKLDEIESRDDNRGGQRLEDWDEDFEQSLEGLSEDELIDELIENSMSLSQLEMELLSQEMDNGLDLENDEALLKNPAYVEFRKMVLDDYYEKRRARKEDDKSEDPLQHETISTYATSHYSSYPQDWKDYDSKAAFQRDFLEENDSWIPPSKGFIPSTSKAVDKEASDGRAADINENDTDGFDNTIDWLQARRSRLEGKQGMPTHLLTPEQAESFRHENSQIPVIPYTLFTTSEISTSLSAQGGSDIYVIDTSDYDSLYGVGLGCDYLMIVTGRNSSHIRVLAESVVRNLKARKLHERGIVGAMQGAEGGQDIFSNKRSRNRASRNGQTNLSSKVDDDWMVVDCGNIHVHILEPVTRKCLNIEGLWDLSDPNSEGSKLRRIDYNNEDEVDTYVAENPVPDEYAARILMGRSSWVTAGVGGRVHKIVPESFTRKSYSAKWGATSKKAKGKARRR</sequence>
<evidence type="ECO:0000313" key="3">
    <source>
        <dbReference type="EMBL" id="KAL3779723.1"/>
    </source>
</evidence>